<evidence type="ECO:0000313" key="2">
    <source>
        <dbReference type="Proteomes" id="UP000283426"/>
    </source>
</evidence>
<name>A0A412WF00_9BACT</name>
<protein>
    <submittedName>
        <fullName evidence="1">Uncharacterized protein</fullName>
    </submittedName>
</protein>
<evidence type="ECO:0000313" key="1">
    <source>
        <dbReference type="EMBL" id="RGV25764.1"/>
    </source>
</evidence>
<dbReference type="AlphaFoldDB" id="A0A412WF00"/>
<reference evidence="1 2" key="1">
    <citation type="submission" date="2018-08" db="EMBL/GenBank/DDBJ databases">
        <title>A genome reference for cultivated species of the human gut microbiota.</title>
        <authorList>
            <person name="Zou Y."/>
            <person name="Xue W."/>
            <person name="Luo G."/>
        </authorList>
    </citation>
    <scope>NUCLEOTIDE SEQUENCE [LARGE SCALE GENOMIC DNA]</scope>
    <source>
        <strain evidence="1 2">AF14-6AC</strain>
    </source>
</reference>
<proteinExistence type="predicted"/>
<dbReference type="EMBL" id="QRYW01000021">
    <property type="protein sequence ID" value="RGV25764.1"/>
    <property type="molecule type" value="Genomic_DNA"/>
</dbReference>
<accession>A0A412WF00</accession>
<dbReference type="Proteomes" id="UP000283426">
    <property type="component" value="Unassembled WGS sequence"/>
</dbReference>
<dbReference type="RefSeq" id="WP_087381246.1">
    <property type="nucleotide sequence ID" value="NZ_NFIM01000001.1"/>
</dbReference>
<gene>
    <name evidence="1" type="ORF">DWW24_10925</name>
</gene>
<organism evidence="1 2">
    <name type="scientific">Odoribacter splanchnicus</name>
    <dbReference type="NCBI Taxonomy" id="28118"/>
    <lineage>
        <taxon>Bacteria</taxon>
        <taxon>Pseudomonadati</taxon>
        <taxon>Bacteroidota</taxon>
        <taxon>Bacteroidia</taxon>
        <taxon>Bacteroidales</taxon>
        <taxon>Odoribacteraceae</taxon>
        <taxon>Odoribacter</taxon>
    </lineage>
</organism>
<comment type="caution">
    <text evidence="1">The sequence shown here is derived from an EMBL/GenBank/DDBJ whole genome shotgun (WGS) entry which is preliminary data.</text>
</comment>
<sequence length="121" mass="14104">MKIYNYKTGKAVFVNNEKIEISNKVAEILENYTMFPENMYQDLGIEKRPFVQDKDGDVLKMAESTEVENFESNGENNFNVTFMLYKGVVFGVYGEYEGQDASCLRQFDLNQVYNEFKNTNK</sequence>